<feature type="signal peptide" evidence="2">
    <location>
        <begin position="1"/>
        <end position="27"/>
    </location>
</feature>
<keyword evidence="1" id="KW-0472">Membrane</keyword>
<dbReference type="VEuPathDB" id="AmoebaDB:NfTy_031270"/>
<dbReference type="GeneID" id="68107911"/>
<evidence type="ECO:0000313" key="3">
    <source>
        <dbReference type="EMBL" id="KAF0984794.1"/>
    </source>
</evidence>
<comment type="caution">
    <text evidence="3">The sequence shown here is derived from an EMBL/GenBank/DDBJ whole genome shotgun (WGS) entry which is preliminary data.</text>
</comment>
<dbReference type="VEuPathDB" id="AmoebaDB:NfTy_008000"/>
<accession>A0A6A5CDY0</accession>
<keyword evidence="1" id="KW-0812">Transmembrane</keyword>
<sequence length="262" mass="29584">MSLVEFTSVIVLSVVWISSLLPSNVQWSNMERDKEFREIIHSVSEIIVDLTHVHDIMRGQLLKLLDFSNASQIEQVTYQTYVTEDFHHKGLVQTVYIGDDQNNGLGIYNDPTGVDNPTIKVAIPLGDPDNNVDRKTILTLNDSRTLDVASFVFAHAHENISNFECNQIQTFENSFDYISVYRMCTETNLDWIFVMAIPKWNYLGSIVIGVVASIGGALMIIFLSILLSIAISMKIVKPFYNLIDQFTAISRMDSKELTLNPA</sequence>
<dbReference type="VEuPathDB" id="AmoebaDB:NF0094050"/>
<evidence type="ECO:0000313" key="4">
    <source>
        <dbReference type="Proteomes" id="UP000444721"/>
    </source>
</evidence>
<keyword evidence="2" id="KW-0732">Signal</keyword>
<protein>
    <recommendedName>
        <fullName evidence="5">CHASE domain-containing protein</fullName>
    </recommendedName>
</protein>
<dbReference type="EMBL" id="VFQX01000002">
    <property type="protein sequence ID" value="KAF0984794.1"/>
    <property type="molecule type" value="Genomic_DNA"/>
</dbReference>
<gene>
    <name evidence="3" type="ORF">FDP41_000693</name>
</gene>
<evidence type="ECO:0000256" key="2">
    <source>
        <dbReference type="SAM" id="SignalP"/>
    </source>
</evidence>
<feature type="transmembrane region" description="Helical" evidence="1">
    <location>
        <begin position="202"/>
        <end position="231"/>
    </location>
</feature>
<evidence type="ECO:0000256" key="1">
    <source>
        <dbReference type="SAM" id="Phobius"/>
    </source>
</evidence>
<feature type="chain" id="PRO_5025489612" description="CHASE domain-containing protein" evidence="2">
    <location>
        <begin position="28"/>
        <end position="262"/>
    </location>
</feature>
<dbReference type="VEuPathDB" id="AmoebaDB:NF0095050"/>
<evidence type="ECO:0008006" key="5">
    <source>
        <dbReference type="Google" id="ProtNLM"/>
    </source>
</evidence>
<dbReference type="RefSeq" id="XP_044569507.1">
    <property type="nucleotide sequence ID" value="XM_044710618.1"/>
</dbReference>
<dbReference type="VEuPathDB" id="AmoebaDB:FDP41_000693"/>
<proteinExistence type="predicted"/>
<reference evidence="3 4" key="1">
    <citation type="journal article" date="2019" name="Sci. Rep.">
        <title>Nanopore sequencing improves the draft genome of the human pathogenic amoeba Naegleria fowleri.</title>
        <authorList>
            <person name="Liechti N."/>
            <person name="Schurch N."/>
            <person name="Bruggmann R."/>
            <person name="Wittwer M."/>
        </authorList>
    </citation>
    <scope>NUCLEOTIDE SEQUENCE [LARGE SCALE GENOMIC DNA]</scope>
    <source>
        <strain evidence="3 4">ATCC 30894</strain>
    </source>
</reference>
<keyword evidence="1" id="KW-1133">Transmembrane helix</keyword>
<organism evidence="3 4">
    <name type="scientific">Naegleria fowleri</name>
    <name type="common">Brain eating amoeba</name>
    <dbReference type="NCBI Taxonomy" id="5763"/>
    <lineage>
        <taxon>Eukaryota</taxon>
        <taxon>Discoba</taxon>
        <taxon>Heterolobosea</taxon>
        <taxon>Tetramitia</taxon>
        <taxon>Eutetramitia</taxon>
        <taxon>Vahlkampfiidae</taxon>
        <taxon>Naegleria</taxon>
    </lineage>
</organism>
<name>A0A6A5CDY0_NAEFO</name>
<dbReference type="Proteomes" id="UP000444721">
    <property type="component" value="Unassembled WGS sequence"/>
</dbReference>
<dbReference type="AlphaFoldDB" id="A0A6A5CDY0"/>
<keyword evidence="4" id="KW-1185">Reference proteome</keyword>